<feature type="compositionally biased region" description="Low complexity" evidence="1">
    <location>
        <begin position="80"/>
        <end position="93"/>
    </location>
</feature>
<sequence>MVKFSRKNKSSVLIEIHKSRTAKPGKLNEVLELDKTLGDYKLQELSLVSKGNRTVTGLMSSADMINVKLSKHRQNSVCDSSLSSGSFGSRSGSPVPAINVVTTVPQPPIRKKRRPAPKPPNFSEKEKKDRNFGSVLISHSRESSDSSGYHEASVLSESPTHGGPVCSDSPPDTLPRRSKLPASQSFTNLTSIQPAPKGRLISSVSNTSLNSTGYSRKKRAPPPPQTQQVKDDRVKSSTLPASIAEEMRNGFSFMTESFTSAKVDEDDDIPEESFDNAKVQIPVEVTSRVVIETKATVEEPAVRADVDIKVPPKPKPRRSIGHLTRPVGTPVGNSYSAKRPISVDVSAGAFCPVNHASPIQRSNLTDLTKEKTVDGSVKMETPPFDKSPISRIERSTKYPELSRRSKGNSLCDNFISDNPAIGQSTLFFGKPDSEEKVSPIENADQTDHDSINWEYQLPPPPTDFRDTNSPNCTEFGTITITPEVLENVESYRKPDVDDKRAKKSEQIDRSINFKSSQLISEAIQSRRTEIESNHHNQPHQQHNEPIPSKHQEQENRPSSERKLPQHKSDVMCELTNILSESRKQKEKSLSVSNLYINDPVVEPKRTGLNYSRSFSTEKVSSLKNFKFVAGMNGDEWGNNRKLSYANERDDDNEIKYRNNKNLEKSSSMECIDGSKLENGNHMVIGRTEDVFRKPVAPVQKKLKIARRSASTLGVNTVLTKKRNNVENGNENVDDSWSDDPNINVLKQQFLEFLKEKKLMNSDLKVNSLDVICNILPEVVANHSESKENEESNVEDFSQGKNAHLESVEEMKRPKVETVKVVDVKVKSPVVTNGTVTTEVKPVLMRHESVCDGDVARRENNLKPPQEKKQDLAKRYSYQGPPSINFGTWGERPKTTRIIIKDEDYVTQAKLKEKKMEAEAVKSAVKPPVQPTTVPVMQKPTEPVKEVKKPQIVIKKPGVLSHYEMFSALPKRKEISSLKMIFMEEEERRRLSQEEEKIKKLNQEEEEERKRHSQTTQEPRDSHRVPVVCGIELKKEFKEVEMPLRLSTFHAVPPSTPPPPPPVVTEEPIKTRNSISSLYRNGNSEDKSIGSKSNFIIPKRNSSLAPVVKGFRSLEESQGSKSLNGNLNGNHIFYGDSSRSEVNEFHQKRSPVKAVEAVVPSPPLPPVISAIKLKSTSALPAKTKVKVTNVCSDPRSQLLDEIRNFGGLRKLNKAVVH</sequence>
<dbReference type="PROSITE" id="PS51082">
    <property type="entry name" value="WH2"/>
    <property type="match status" value="1"/>
</dbReference>
<proteinExistence type="predicted"/>
<feature type="region of interest" description="Disordered" evidence="1">
    <location>
        <begin position="308"/>
        <end position="332"/>
    </location>
</feature>
<feature type="region of interest" description="Disordered" evidence="1">
    <location>
        <begin position="73"/>
        <end position="239"/>
    </location>
</feature>
<dbReference type="AlphaFoldDB" id="A0AAN8NWE3"/>
<name>A0AAN8NWE3_POLSC</name>
<evidence type="ECO:0000313" key="3">
    <source>
        <dbReference type="EMBL" id="KAK6618623.1"/>
    </source>
</evidence>
<feature type="compositionally biased region" description="Basic and acidic residues" evidence="1">
    <location>
        <begin position="547"/>
        <end position="569"/>
    </location>
</feature>
<feature type="compositionally biased region" description="Basic and acidic residues" evidence="1">
    <location>
        <begin position="986"/>
        <end position="1002"/>
    </location>
</feature>
<feature type="compositionally biased region" description="Polar residues" evidence="1">
    <location>
        <begin position="181"/>
        <end position="193"/>
    </location>
</feature>
<organism evidence="3 4">
    <name type="scientific">Polyplax serrata</name>
    <name type="common">Common mouse louse</name>
    <dbReference type="NCBI Taxonomy" id="468196"/>
    <lineage>
        <taxon>Eukaryota</taxon>
        <taxon>Metazoa</taxon>
        <taxon>Ecdysozoa</taxon>
        <taxon>Arthropoda</taxon>
        <taxon>Hexapoda</taxon>
        <taxon>Insecta</taxon>
        <taxon>Pterygota</taxon>
        <taxon>Neoptera</taxon>
        <taxon>Paraneoptera</taxon>
        <taxon>Psocodea</taxon>
        <taxon>Troctomorpha</taxon>
        <taxon>Phthiraptera</taxon>
        <taxon>Anoplura</taxon>
        <taxon>Polyplacidae</taxon>
        <taxon>Polyplax</taxon>
    </lineage>
</organism>
<gene>
    <name evidence="3" type="ORF">RUM43_013014</name>
</gene>
<feature type="region of interest" description="Disordered" evidence="1">
    <location>
        <begin position="532"/>
        <end position="569"/>
    </location>
</feature>
<feature type="region of interest" description="Disordered" evidence="1">
    <location>
        <begin position="986"/>
        <end position="1023"/>
    </location>
</feature>
<dbReference type="EMBL" id="JAWJWE010000041">
    <property type="protein sequence ID" value="KAK6618623.1"/>
    <property type="molecule type" value="Genomic_DNA"/>
</dbReference>
<dbReference type="Proteomes" id="UP001372834">
    <property type="component" value="Unassembled WGS sequence"/>
</dbReference>
<reference evidence="3 4" key="1">
    <citation type="submission" date="2023-10" db="EMBL/GenBank/DDBJ databases">
        <title>Genomes of two closely related lineages of the louse Polyplax serrata with different host specificities.</title>
        <authorList>
            <person name="Martinu J."/>
            <person name="Tarabai H."/>
            <person name="Stefka J."/>
            <person name="Hypsa V."/>
        </authorList>
    </citation>
    <scope>NUCLEOTIDE SEQUENCE [LARGE SCALE GENOMIC DNA]</scope>
    <source>
        <strain evidence="3">HR10_N</strain>
    </source>
</reference>
<dbReference type="GO" id="GO:0003779">
    <property type="term" value="F:actin binding"/>
    <property type="evidence" value="ECO:0007669"/>
    <property type="project" value="InterPro"/>
</dbReference>
<evidence type="ECO:0000256" key="1">
    <source>
        <dbReference type="SAM" id="MobiDB-lite"/>
    </source>
</evidence>
<comment type="caution">
    <text evidence="3">The sequence shown here is derived from an EMBL/GenBank/DDBJ whole genome shotgun (WGS) entry which is preliminary data.</text>
</comment>
<feature type="compositionally biased region" description="Polar residues" evidence="1">
    <location>
        <begin position="202"/>
        <end position="214"/>
    </location>
</feature>
<accession>A0AAN8NWE3</accession>
<feature type="region of interest" description="Disordered" evidence="1">
    <location>
        <begin position="432"/>
        <end position="452"/>
    </location>
</feature>
<feature type="region of interest" description="Disordered" evidence="1">
    <location>
        <begin position="489"/>
        <end position="508"/>
    </location>
</feature>
<dbReference type="InterPro" id="IPR003124">
    <property type="entry name" value="WH2_dom"/>
</dbReference>
<feature type="domain" description="WH2" evidence="2">
    <location>
        <begin position="1193"/>
        <end position="1213"/>
    </location>
</feature>
<evidence type="ECO:0000259" key="2">
    <source>
        <dbReference type="PROSITE" id="PS51082"/>
    </source>
</evidence>
<protein>
    <recommendedName>
        <fullName evidence="2">WH2 domain-containing protein</fullName>
    </recommendedName>
</protein>
<evidence type="ECO:0000313" key="4">
    <source>
        <dbReference type="Proteomes" id="UP001372834"/>
    </source>
</evidence>